<dbReference type="GO" id="GO:0016787">
    <property type="term" value="F:hydrolase activity"/>
    <property type="evidence" value="ECO:0007669"/>
    <property type="project" value="UniProtKB-KW"/>
</dbReference>
<dbReference type="RefSeq" id="WP_207726883.1">
    <property type="nucleotide sequence ID" value="NZ_JACHEN010000006.1"/>
</dbReference>
<reference evidence="3 4" key="1">
    <citation type="submission" date="2020-08" db="EMBL/GenBank/DDBJ databases">
        <title>Genomic Encyclopedia of Type Strains, Phase IV (KMG-IV): sequencing the most valuable type-strain genomes for metagenomic binning, comparative biology and taxonomic classification.</title>
        <authorList>
            <person name="Goeker M."/>
        </authorList>
    </citation>
    <scope>NUCLEOTIDE SEQUENCE [LARGE SCALE GENOMIC DNA]</scope>
    <source>
        <strain evidence="3 4">DSM 103526</strain>
    </source>
</reference>
<dbReference type="InterPro" id="IPR029063">
    <property type="entry name" value="SAM-dependent_MTases_sf"/>
</dbReference>
<evidence type="ECO:0000256" key="1">
    <source>
        <dbReference type="ARBA" id="ARBA00022801"/>
    </source>
</evidence>
<protein>
    <submittedName>
        <fullName evidence="3">2-polyprenyl-3-methyl-5-hydroxy-6-metoxy-1, 4-benzoquinol methylase</fullName>
    </submittedName>
</protein>
<dbReference type="GO" id="GO:0032259">
    <property type="term" value="P:methylation"/>
    <property type="evidence" value="ECO:0007669"/>
    <property type="project" value="UniProtKB-KW"/>
</dbReference>
<dbReference type="PROSITE" id="PS00893">
    <property type="entry name" value="NUDIX_BOX"/>
    <property type="match status" value="1"/>
</dbReference>
<dbReference type="CDD" id="cd04665">
    <property type="entry name" value="NUDIX_RppH"/>
    <property type="match status" value="1"/>
</dbReference>
<name>A0A841KP43_9FIRM</name>
<keyword evidence="1" id="KW-0378">Hydrolase</keyword>
<dbReference type="SUPFAM" id="SSF55811">
    <property type="entry name" value="Nudix"/>
    <property type="match status" value="1"/>
</dbReference>
<dbReference type="SUPFAM" id="SSF53335">
    <property type="entry name" value="S-adenosyl-L-methionine-dependent methyltransferases"/>
    <property type="match status" value="1"/>
</dbReference>
<dbReference type="InterPro" id="IPR015797">
    <property type="entry name" value="NUDIX_hydrolase-like_dom_sf"/>
</dbReference>
<evidence type="ECO:0000313" key="3">
    <source>
        <dbReference type="EMBL" id="MBB6215207.1"/>
    </source>
</evidence>
<comment type="caution">
    <text evidence="3">The sequence shown here is derived from an EMBL/GenBank/DDBJ whole genome shotgun (WGS) entry which is preliminary data.</text>
</comment>
<keyword evidence="3" id="KW-0808">Transferase</keyword>
<dbReference type="EMBL" id="JACHEN010000006">
    <property type="protein sequence ID" value="MBB6215207.1"/>
    <property type="molecule type" value="Genomic_DNA"/>
</dbReference>
<accession>A0A841KP43</accession>
<dbReference type="Gene3D" id="3.40.50.150">
    <property type="entry name" value="Vaccinia Virus protein VP39"/>
    <property type="match status" value="1"/>
</dbReference>
<dbReference type="CDD" id="cd02440">
    <property type="entry name" value="AdoMet_MTases"/>
    <property type="match status" value="1"/>
</dbReference>
<dbReference type="AlphaFoldDB" id="A0A841KP43"/>
<dbReference type="Gene3D" id="3.90.79.10">
    <property type="entry name" value="Nucleoside Triphosphate Pyrophosphohydrolase"/>
    <property type="match status" value="1"/>
</dbReference>
<keyword evidence="3" id="KW-0489">Methyltransferase</keyword>
<dbReference type="GO" id="GO:0008168">
    <property type="term" value="F:methyltransferase activity"/>
    <property type="evidence" value="ECO:0007669"/>
    <property type="project" value="UniProtKB-KW"/>
</dbReference>
<dbReference type="Proteomes" id="UP000579281">
    <property type="component" value="Unassembled WGS sequence"/>
</dbReference>
<feature type="domain" description="Nudix hydrolase" evidence="2">
    <location>
        <begin position="15"/>
        <end position="140"/>
    </location>
</feature>
<proteinExistence type="predicted"/>
<dbReference type="InterPro" id="IPR025714">
    <property type="entry name" value="Methyltranfer_dom"/>
</dbReference>
<dbReference type="Pfam" id="PF13847">
    <property type="entry name" value="Methyltransf_31"/>
    <property type="match status" value="1"/>
</dbReference>
<gene>
    <name evidence="3" type="ORF">HNQ80_001296</name>
</gene>
<evidence type="ECO:0000259" key="2">
    <source>
        <dbReference type="PROSITE" id="PS51462"/>
    </source>
</evidence>
<organism evidence="3 4">
    <name type="scientific">Anaerosolibacter carboniphilus</name>
    <dbReference type="NCBI Taxonomy" id="1417629"/>
    <lineage>
        <taxon>Bacteria</taxon>
        <taxon>Bacillati</taxon>
        <taxon>Bacillota</taxon>
        <taxon>Clostridia</taxon>
        <taxon>Peptostreptococcales</taxon>
        <taxon>Thermotaleaceae</taxon>
        <taxon>Anaerosolibacter</taxon>
    </lineage>
</organism>
<dbReference type="InterPro" id="IPR014078">
    <property type="entry name" value="Nudix_YtkD"/>
</dbReference>
<keyword evidence="4" id="KW-1185">Reference proteome</keyword>
<dbReference type="InterPro" id="IPR000086">
    <property type="entry name" value="NUDIX_hydrolase_dom"/>
</dbReference>
<dbReference type="PROSITE" id="PS51462">
    <property type="entry name" value="NUDIX"/>
    <property type="match status" value="1"/>
</dbReference>
<evidence type="ECO:0000313" key="4">
    <source>
        <dbReference type="Proteomes" id="UP000579281"/>
    </source>
</evidence>
<sequence>MKVEMFELGHVQDEKLKYAVIAALFQEQWVFVRHKERDTWEIPGGRREQDEDINTTASRELFEESGAEKFTIKPICDYSVTVKEEPSFGRLFFAEIEELGDLPELEIGEVRLFKEIPEKLTYPKIQSILHKWVLSSFEATNLDKRKIVAKVEKAEWNDFFRQRDLRLIEPEAFLVNNVHLLQTGSVLDIACGDGRNAIFLATNGFQVKGIDFSSEALERMRYFAEKEGTYVEGKEIDLRNAQLLKALDRFDNIIINHYKPTKDVLNLLPMLLNEKGILLICTFNYLQNVEKGYPREFCLEKEELVDRYPELVLLRHESFTDARGYFDGYIFQKNE</sequence>
<dbReference type="Pfam" id="PF00293">
    <property type="entry name" value="NUDIX"/>
    <property type="match status" value="1"/>
</dbReference>
<dbReference type="InterPro" id="IPR020084">
    <property type="entry name" value="NUDIX_hydrolase_CS"/>
</dbReference>